<evidence type="ECO:0000313" key="1">
    <source>
        <dbReference type="EMBL" id="AOM82046.1"/>
    </source>
</evidence>
<dbReference type="AlphaFoldDB" id="A0A1D7QSQ6"/>
<name>A0A1D7QSQ6_9BACI</name>
<evidence type="ECO:0000313" key="2">
    <source>
        <dbReference type="Proteomes" id="UP000094463"/>
    </source>
</evidence>
<dbReference type="EMBL" id="CP012502">
    <property type="protein sequence ID" value="AOM82046.1"/>
    <property type="molecule type" value="Genomic_DNA"/>
</dbReference>
<protein>
    <submittedName>
        <fullName evidence="1">Uncharacterized protein</fullName>
    </submittedName>
</protein>
<dbReference type="Proteomes" id="UP000094463">
    <property type="component" value="Chromosome"/>
</dbReference>
<dbReference type="Gene3D" id="3.40.228.10">
    <property type="entry name" value="Dimethylsulfoxide Reductase, domain 2"/>
    <property type="match status" value="1"/>
</dbReference>
<accession>A0A1D7QSQ6</accession>
<dbReference type="RefSeq" id="WP_069364167.1">
    <property type="nucleotide sequence ID" value="NZ_CP012502.1"/>
</dbReference>
<gene>
    <name evidence="1" type="ORF">BBEV_0655</name>
</gene>
<dbReference type="KEGG" id="bbev:BBEV_0655"/>
<keyword evidence="2" id="KW-1185">Reference proteome</keyword>
<sequence>MLNNLINDTIDFSAGLTAENPVDDPPKSIKTEEIIELTMTKRVPLSDSTAMNKMMIWITEPGRSHMISKMTQRWMREGKDVIVISDRTLPLPDGVTFHLVQQGTQGILASGLLNRLVNECRCKAEDIFATETMYGAYKELLRSYSERFVCQQTGLSEKAYLDLAHMVTNDHSIGFFFPHEEINCEHLQSFRAALLIPLVMQGCNNQLSLPVFLGNGRKQVVGISRDANRSMSRFQSIQNKNKKERSGKMTFAIYVDDIADRFEVDPFPLA</sequence>
<proteinExistence type="predicted"/>
<reference evidence="1 2" key="1">
    <citation type="submission" date="2015-08" db="EMBL/GenBank/DDBJ databases">
        <title>The complete genome sequence of Bacillus beveridgei MLTeJB.</title>
        <authorList>
            <person name="Hanson T.E."/>
            <person name="Mesa C."/>
            <person name="Basesman S.M."/>
            <person name="Oremland R.S."/>
        </authorList>
    </citation>
    <scope>NUCLEOTIDE SEQUENCE [LARGE SCALE GENOMIC DNA]</scope>
    <source>
        <strain evidence="1 2">MLTeJB</strain>
    </source>
</reference>
<organism evidence="1 2">
    <name type="scientific">Salisediminibacterium beveridgei</name>
    <dbReference type="NCBI Taxonomy" id="632773"/>
    <lineage>
        <taxon>Bacteria</taxon>
        <taxon>Bacillati</taxon>
        <taxon>Bacillota</taxon>
        <taxon>Bacilli</taxon>
        <taxon>Bacillales</taxon>
        <taxon>Bacillaceae</taxon>
        <taxon>Salisediminibacterium</taxon>
    </lineage>
</organism>
<dbReference type="SUPFAM" id="SSF53706">
    <property type="entry name" value="Formate dehydrogenase/DMSO reductase, domains 1-3"/>
    <property type="match status" value="1"/>
</dbReference>
<dbReference type="OrthoDB" id="2969839at2"/>